<feature type="region of interest" description="Disordered" evidence="1">
    <location>
        <begin position="142"/>
        <end position="170"/>
    </location>
</feature>
<dbReference type="Proteomes" id="UP000000268">
    <property type="component" value="Chromosome"/>
</dbReference>
<protein>
    <submittedName>
        <fullName evidence="2">Uncharacterized protein</fullName>
    </submittedName>
</protein>
<evidence type="ECO:0000313" key="2">
    <source>
        <dbReference type="EMBL" id="ABW27765.1"/>
    </source>
</evidence>
<dbReference type="HOGENOM" id="CLU_1567272_0_0_3"/>
<evidence type="ECO:0000256" key="1">
    <source>
        <dbReference type="SAM" id="MobiDB-lite"/>
    </source>
</evidence>
<dbReference type="KEGG" id="amr:AM1_2765"/>
<dbReference type="STRING" id="329726.AM1_2765"/>
<organism evidence="2 3">
    <name type="scientific">Acaryochloris marina (strain MBIC 11017)</name>
    <dbReference type="NCBI Taxonomy" id="329726"/>
    <lineage>
        <taxon>Bacteria</taxon>
        <taxon>Bacillati</taxon>
        <taxon>Cyanobacteriota</taxon>
        <taxon>Cyanophyceae</taxon>
        <taxon>Acaryochloridales</taxon>
        <taxon>Acaryochloridaceae</taxon>
        <taxon>Acaryochloris</taxon>
    </lineage>
</organism>
<name>B0C984_ACAM1</name>
<accession>B0C984</accession>
<evidence type="ECO:0000313" key="3">
    <source>
        <dbReference type="Proteomes" id="UP000000268"/>
    </source>
</evidence>
<sequence length="170" mass="18037">MGKKLFSPGEIVEESGQYPVVGPRGGDKGYEVAAVKGEPFPSLPEKGWGFDAPRLTQPSESNSSTAIVEYTPPELPNHRPIVAGNLALVPSETLPGGRPILVGTRQVISFENLPQHRPVFQSELNIVAMHGNRPVISLDSSLTPSASLPGNRPIAENSSSPSGTLMGYLD</sequence>
<dbReference type="AlphaFoldDB" id="B0C984"/>
<keyword evidence="3" id="KW-1185">Reference proteome</keyword>
<proteinExistence type="predicted"/>
<feature type="region of interest" description="Disordered" evidence="1">
    <location>
        <begin position="1"/>
        <end position="25"/>
    </location>
</feature>
<reference evidence="2 3" key="1">
    <citation type="journal article" date="2008" name="Proc. Natl. Acad. Sci. U.S.A.">
        <title>Niche adaptation and genome expansion in the chlorophyll d-producing cyanobacterium Acaryochloris marina.</title>
        <authorList>
            <person name="Swingley W.D."/>
            <person name="Chen M."/>
            <person name="Cheung P.C."/>
            <person name="Conrad A.L."/>
            <person name="Dejesa L.C."/>
            <person name="Hao J."/>
            <person name="Honchak B.M."/>
            <person name="Karbach L.E."/>
            <person name="Kurdoglu A."/>
            <person name="Lahiri S."/>
            <person name="Mastrian S.D."/>
            <person name="Miyashita H."/>
            <person name="Page L."/>
            <person name="Ramakrishna P."/>
            <person name="Satoh S."/>
            <person name="Sattley W.M."/>
            <person name="Shimada Y."/>
            <person name="Taylor H.L."/>
            <person name="Tomo T."/>
            <person name="Tsuchiya T."/>
            <person name="Wang Z.T."/>
            <person name="Raymond J."/>
            <person name="Mimuro M."/>
            <person name="Blankenship R.E."/>
            <person name="Touchman J.W."/>
        </authorList>
    </citation>
    <scope>NUCLEOTIDE SEQUENCE [LARGE SCALE GENOMIC DNA]</scope>
    <source>
        <strain evidence="3">MBIC 11017</strain>
    </source>
</reference>
<dbReference type="EMBL" id="CP000828">
    <property type="protein sequence ID" value="ABW27765.1"/>
    <property type="molecule type" value="Genomic_DNA"/>
</dbReference>
<gene>
    <name evidence="2" type="ordered locus">AM1_2765</name>
</gene>